<gene>
    <name evidence="3" type="ORF">SAMN04488127_1786</name>
</gene>
<keyword evidence="4" id="KW-1185">Reference proteome</keyword>
<sequence length="281" mass="31173">MIHIVFGESAAGALRHAFRKTDDEVIGFPGDLSVGPIDGIDRPAGIARRFDWERETFHEMFRGPDGSEAVFRNAVERLAGLPDGERVTVWTCENATEQIGLRLACYLLRGREVDVQTVNTHRAMLEAPGVPGVTVDIRHSGELSTEQLRSFYKTHCEALPEARRHLLAEEGEALLKTPGLVRSWQDGSIVHAPESRDDAFILSCVERGLDQSDGEWVLAIRVVGEAMGHAIQTVSDGWFEARIRALVRSGRLEAAGNLRSIRMYKVRLAGRQPQSDQAVLR</sequence>
<evidence type="ECO:0000313" key="4">
    <source>
        <dbReference type="Proteomes" id="UP000199200"/>
    </source>
</evidence>
<evidence type="ECO:0000313" key="3">
    <source>
        <dbReference type="EMBL" id="SEJ44091.1"/>
    </source>
</evidence>
<dbReference type="InterPro" id="IPR014973">
    <property type="entry name" value="DUF1835"/>
</dbReference>
<name>A0A1H6YS34_9BACL</name>
<dbReference type="Pfam" id="PF08874">
    <property type="entry name" value="DUF1835"/>
    <property type="match status" value="1"/>
</dbReference>
<dbReference type="Proteomes" id="UP000199200">
    <property type="component" value="Unassembled WGS sequence"/>
</dbReference>
<evidence type="ECO:0000259" key="1">
    <source>
        <dbReference type="Pfam" id="PF08874"/>
    </source>
</evidence>
<dbReference type="RefSeq" id="WP_177168334.1">
    <property type="nucleotide sequence ID" value="NZ_FNZF01000003.1"/>
</dbReference>
<evidence type="ECO:0008006" key="5">
    <source>
        <dbReference type="Google" id="ProtNLM"/>
    </source>
</evidence>
<feature type="domain" description="DUF1835" evidence="1">
    <location>
        <begin position="2"/>
        <end position="120"/>
    </location>
</feature>
<dbReference type="AlphaFoldDB" id="A0A1H6YS34"/>
<dbReference type="EMBL" id="FNZF01000003">
    <property type="protein sequence ID" value="SEJ44091.1"/>
    <property type="molecule type" value="Genomic_DNA"/>
</dbReference>
<dbReference type="InterPro" id="IPR022123">
    <property type="entry name" value="DUF3658"/>
</dbReference>
<reference evidence="4" key="1">
    <citation type="submission" date="2016-10" db="EMBL/GenBank/DDBJ databases">
        <authorList>
            <person name="Varghese N."/>
            <person name="Submissions S."/>
        </authorList>
    </citation>
    <scope>NUCLEOTIDE SEQUENCE [LARGE SCALE GENOMIC DNA]</scope>
    <source>
        <strain evidence="4">CGMCC 1.6763</strain>
    </source>
</reference>
<protein>
    <recommendedName>
        <fullName evidence="5">DUF1835 domain-containing protein</fullName>
    </recommendedName>
</protein>
<organism evidence="3 4">
    <name type="scientific">Bhargavaea ginsengi</name>
    <dbReference type="NCBI Taxonomy" id="426757"/>
    <lineage>
        <taxon>Bacteria</taxon>
        <taxon>Bacillati</taxon>
        <taxon>Bacillota</taxon>
        <taxon>Bacilli</taxon>
        <taxon>Bacillales</taxon>
        <taxon>Caryophanaceae</taxon>
        <taxon>Bhargavaea</taxon>
    </lineage>
</organism>
<dbReference type="STRING" id="426757.SAMN04488127_1786"/>
<proteinExistence type="predicted"/>
<dbReference type="Pfam" id="PF12395">
    <property type="entry name" value="DUF3658"/>
    <property type="match status" value="1"/>
</dbReference>
<evidence type="ECO:0000259" key="2">
    <source>
        <dbReference type="Pfam" id="PF12395"/>
    </source>
</evidence>
<accession>A0A1H6YS34</accession>
<feature type="domain" description="DUF3658" evidence="2">
    <location>
        <begin position="157"/>
        <end position="265"/>
    </location>
</feature>